<accession>A0AAD0PDW4</accession>
<evidence type="ECO:0000256" key="3">
    <source>
        <dbReference type="ARBA" id="ARBA00022827"/>
    </source>
</evidence>
<evidence type="ECO:0000313" key="6">
    <source>
        <dbReference type="EMBL" id="AXA23212.1"/>
    </source>
</evidence>
<dbReference type="Gene3D" id="1.10.8.260">
    <property type="entry name" value="HI0933 insert domain-like"/>
    <property type="match status" value="1"/>
</dbReference>
<sequence>MTDSHTTSPPLVAVIGGGPAGLMAAEALAQAGVAVEVFDAMPSVGRKFLLAGVGGMNITHSEPYPAFIGRYGERREAIDALLRDFDADALRQWIHGLGIDTFVGTSGRVFPTDMKAAPLLRAWLKRLRDSGVVIHTRHRWLGWDAEGALRIAYPQGERLVQATAVVLALGGGSWARLGSDGSWVPLLAERAVDISPLRPSNCGFEVQAWSDLLKNKFAGAPLKNIALSVPGSAPRKGEFILTAQGVEGSLVYAWSAAVRAGIERNGRATLLLDLLPDRPVDKIAQALAKPRGSRSMAKHLHGQLGIDGVKAALLRELTDQATFADPVRLAQAIKALPIELVRTRPLDEAISSAGGVRFEAMDEGLMIKQLPGVFCAGEMLDWEAPTGGYLLTACFASGLRAGRAALEWLYERKAASL</sequence>
<dbReference type="InterPro" id="IPR022460">
    <property type="entry name" value="Flavoprotein_PP4765"/>
</dbReference>
<name>A0AAD0PDW4_PSEPU</name>
<evidence type="ECO:0000313" key="7">
    <source>
        <dbReference type="Proteomes" id="UP000251617"/>
    </source>
</evidence>
<feature type="domain" description="RsdA/BaiN/AoA(So)-like insert" evidence="5">
    <location>
        <begin position="198"/>
        <end position="351"/>
    </location>
</feature>
<organism evidence="6 7">
    <name type="scientific">Pseudomonas putida</name>
    <name type="common">Arthrobacter siderocapsulatus</name>
    <dbReference type="NCBI Taxonomy" id="303"/>
    <lineage>
        <taxon>Bacteria</taxon>
        <taxon>Pseudomonadati</taxon>
        <taxon>Pseudomonadota</taxon>
        <taxon>Gammaproteobacteria</taxon>
        <taxon>Pseudomonadales</taxon>
        <taxon>Pseudomonadaceae</taxon>
        <taxon>Pseudomonas</taxon>
    </lineage>
</organism>
<dbReference type="Pfam" id="PF22780">
    <property type="entry name" value="HI0933_like_1st"/>
    <property type="match status" value="1"/>
</dbReference>
<evidence type="ECO:0000259" key="5">
    <source>
        <dbReference type="Pfam" id="PF22780"/>
    </source>
</evidence>
<evidence type="ECO:0000256" key="2">
    <source>
        <dbReference type="ARBA" id="ARBA00022630"/>
    </source>
</evidence>
<evidence type="ECO:0000259" key="4">
    <source>
        <dbReference type="Pfam" id="PF03486"/>
    </source>
</evidence>
<protein>
    <submittedName>
        <fullName evidence="6">Aminoacetone oxidase family FAD-binding enzyme</fullName>
    </submittedName>
</protein>
<dbReference type="NCBIfam" id="TIGR00275">
    <property type="entry name" value="aminoacetone oxidase family FAD-binding enzyme"/>
    <property type="match status" value="1"/>
</dbReference>
<dbReference type="InterPro" id="IPR055178">
    <property type="entry name" value="RsdA/BaiN/AoA(So)-like_dom"/>
</dbReference>
<dbReference type="InterPro" id="IPR004792">
    <property type="entry name" value="BaiN-like"/>
</dbReference>
<dbReference type="SUPFAM" id="SSF160996">
    <property type="entry name" value="HI0933 insert domain-like"/>
    <property type="match status" value="1"/>
</dbReference>
<dbReference type="InterPro" id="IPR036188">
    <property type="entry name" value="FAD/NAD-bd_sf"/>
</dbReference>
<dbReference type="AlphaFoldDB" id="A0AAD0PDW4"/>
<dbReference type="NCBIfam" id="TIGR03862">
    <property type="entry name" value="flavo_PP4765"/>
    <property type="match status" value="1"/>
</dbReference>
<comment type="cofactor">
    <cofactor evidence="1">
        <name>FAD</name>
        <dbReference type="ChEBI" id="CHEBI:57692"/>
    </cofactor>
</comment>
<dbReference type="Pfam" id="PF03486">
    <property type="entry name" value="HI0933_like"/>
    <property type="match status" value="1"/>
</dbReference>
<feature type="domain" description="RsdA/BaiN/AoA(So)-like Rossmann fold-like" evidence="4">
    <location>
        <begin position="12"/>
        <end position="403"/>
    </location>
</feature>
<dbReference type="EMBL" id="CP030750">
    <property type="protein sequence ID" value="AXA23212.1"/>
    <property type="molecule type" value="Genomic_DNA"/>
</dbReference>
<evidence type="ECO:0000256" key="1">
    <source>
        <dbReference type="ARBA" id="ARBA00001974"/>
    </source>
</evidence>
<dbReference type="PANTHER" id="PTHR42887">
    <property type="entry name" value="OS12G0638800 PROTEIN"/>
    <property type="match status" value="1"/>
</dbReference>
<dbReference type="Gene3D" id="2.40.30.10">
    <property type="entry name" value="Translation factors"/>
    <property type="match status" value="1"/>
</dbReference>
<reference evidence="6 7" key="1">
    <citation type="submission" date="2018-06" db="EMBL/GenBank/DDBJ databases">
        <title>The genome of Pseudomonas putida NX-1, a lignin degrader.</title>
        <authorList>
            <person name="Xu Z."/>
        </authorList>
    </citation>
    <scope>NUCLEOTIDE SEQUENCE [LARGE SCALE GENOMIC DNA]</scope>
    <source>
        <strain evidence="6 7">NX-1</strain>
    </source>
</reference>
<dbReference type="Proteomes" id="UP000251617">
    <property type="component" value="Chromosome"/>
</dbReference>
<dbReference type="PRINTS" id="PR00419">
    <property type="entry name" value="ADXRDTASE"/>
</dbReference>
<dbReference type="InterPro" id="IPR023166">
    <property type="entry name" value="BaiN-like_dom_sf"/>
</dbReference>
<keyword evidence="3" id="KW-0274">FAD</keyword>
<dbReference type="RefSeq" id="WP_112897256.1">
    <property type="nucleotide sequence ID" value="NZ_CP030750.1"/>
</dbReference>
<keyword evidence="2" id="KW-0285">Flavoprotein</keyword>
<dbReference type="SUPFAM" id="SSF51905">
    <property type="entry name" value="FAD/NAD(P)-binding domain"/>
    <property type="match status" value="1"/>
</dbReference>
<proteinExistence type="predicted"/>
<dbReference type="Gene3D" id="3.50.50.60">
    <property type="entry name" value="FAD/NAD(P)-binding domain"/>
    <property type="match status" value="1"/>
</dbReference>
<dbReference type="InterPro" id="IPR057661">
    <property type="entry name" value="RsdA/BaiN/AoA(So)_Rossmann"/>
</dbReference>
<gene>
    <name evidence="6" type="ORF">C1S65_03395</name>
</gene>
<dbReference type="PANTHER" id="PTHR42887:SF1">
    <property type="entry name" value="BLR3961 PROTEIN"/>
    <property type="match status" value="1"/>
</dbReference>